<dbReference type="InterPro" id="IPR005186">
    <property type="entry name" value="FlaG"/>
</dbReference>
<dbReference type="RefSeq" id="WP_018661731.1">
    <property type="nucleotide sequence ID" value="NZ_HF952018.1"/>
</dbReference>
<dbReference type="HOGENOM" id="CLU_120910_3_2_9"/>
<dbReference type="Pfam" id="PF03646">
    <property type="entry name" value="FlaG"/>
    <property type="match status" value="1"/>
</dbReference>
<keyword evidence="2" id="KW-1185">Reference proteome</keyword>
<keyword evidence="1" id="KW-0282">Flagellum</keyword>
<evidence type="ECO:0000313" key="1">
    <source>
        <dbReference type="EMBL" id="CDF58027.1"/>
    </source>
</evidence>
<sequence>MESLKIINNQLNLELYRTKNVGNPELEISLPIKNNQPENLNKNQLVDAVEKANKIFSESTHLKFEIHEKTNDVIVKIVNDDTGEVIKEIPPKKILDMVAKMCELAGVIVDEKR</sequence>
<reference evidence="1" key="1">
    <citation type="submission" date="2013-03" db="EMBL/GenBank/DDBJ databases">
        <title>Draft genome sequence of the hydrogen-ethanol-producing anaerobic alkalithermophilic Caloramator celere.</title>
        <authorList>
            <person name="Ciranna A."/>
            <person name="Larjo A."/>
            <person name="Kivisto A."/>
            <person name="Santala V."/>
            <person name="Roos C."/>
            <person name="Karp M."/>
        </authorList>
    </citation>
    <scope>NUCLEOTIDE SEQUENCE [LARGE SCALE GENOMIC DNA]</scope>
    <source>
        <strain evidence="1">DSM 8682</strain>
    </source>
</reference>
<evidence type="ECO:0000313" key="2">
    <source>
        <dbReference type="Proteomes" id="UP000014923"/>
    </source>
</evidence>
<accession>R7RPD6</accession>
<keyword evidence="1" id="KW-0969">Cilium</keyword>
<dbReference type="PANTHER" id="PTHR37166:SF1">
    <property type="entry name" value="PROTEIN FLAG"/>
    <property type="match status" value="1"/>
</dbReference>
<dbReference type="AlphaFoldDB" id="R7RPD6"/>
<name>R7RPD6_9CLOT</name>
<proteinExistence type="predicted"/>
<organism evidence="1 2">
    <name type="scientific">Thermobrachium celere DSM 8682</name>
    <dbReference type="NCBI Taxonomy" id="941824"/>
    <lineage>
        <taxon>Bacteria</taxon>
        <taxon>Bacillati</taxon>
        <taxon>Bacillota</taxon>
        <taxon>Clostridia</taxon>
        <taxon>Eubacteriales</taxon>
        <taxon>Clostridiaceae</taxon>
        <taxon>Thermobrachium</taxon>
    </lineage>
</organism>
<dbReference type="PANTHER" id="PTHR37166">
    <property type="entry name" value="PROTEIN FLAG"/>
    <property type="match status" value="1"/>
</dbReference>
<dbReference type="eggNOG" id="COG1334">
    <property type="taxonomic scope" value="Bacteria"/>
</dbReference>
<keyword evidence="1" id="KW-0966">Cell projection</keyword>
<dbReference type="OrthoDB" id="9799867at2"/>
<dbReference type="Proteomes" id="UP000014923">
    <property type="component" value="Unassembled WGS sequence"/>
</dbReference>
<dbReference type="SUPFAM" id="SSF160214">
    <property type="entry name" value="FlaG-like"/>
    <property type="match status" value="1"/>
</dbReference>
<gene>
    <name evidence="1" type="ORF">TCEL_01941</name>
</gene>
<comment type="caution">
    <text evidence="1">The sequence shown here is derived from an EMBL/GenBank/DDBJ whole genome shotgun (WGS) entry which is preliminary data.</text>
</comment>
<dbReference type="InterPro" id="IPR035924">
    <property type="entry name" value="FlaG-like_sf"/>
</dbReference>
<dbReference type="EMBL" id="CAVN010000093">
    <property type="protein sequence ID" value="CDF58027.1"/>
    <property type="molecule type" value="Genomic_DNA"/>
</dbReference>
<protein>
    <submittedName>
        <fullName evidence="1">Flagellar protein FlaG</fullName>
    </submittedName>
</protein>
<dbReference type="Gene3D" id="3.30.160.170">
    <property type="entry name" value="FlaG-like"/>
    <property type="match status" value="1"/>
</dbReference>